<gene>
    <name evidence="2" type="ORF">VXJ25_03595</name>
</gene>
<dbReference type="Proteomes" id="UP001332931">
    <property type="component" value="Unassembled WGS sequence"/>
</dbReference>
<reference evidence="2 3" key="1">
    <citation type="submission" date="2024-01" db="EMBL/GenBank/DDBJ databases">
        <title>Description of Olsenella sp. nov., isolated from pig feces.</title>
        <authorList>
            <person name="Chang Y.-H."/>
        </authorList>
    </citation>
    <scope>NUCLEOTIDE SEQUENCE [LARGE SCALE GENOMIC DNA]</scope>
    <source>
        <strain evidence="2 3">YH-ols2223</strain>
    </source>
</reference>
<name>A0ABU7R954_9ACTN</name>
<dbReference type="PROSITE" id="PS51257">
    <property type="entry name" value="PROKAR_LIPOPROTEIN"/>
    <property type="match status" value="1"/>
</dbReference>
<accession>A0ABU7R954</accession>
<evidence type="ECO:0000259" key="1">
    <source>
        <dbReference type="Pfam" id="PF12695"/>
    </source>
</evidence>
<dbReference type="InterPro" id="IPR029058">
    <property type="entry name" value="AB_hydrolase_fold"/>
</dbReference>
<keyword evidence="2" id="KW-0378">Hydrolase</keyword>
<feature type="domain" description="Alpha/beta hydrolase fold-5" evidence="1">
    <location>
        <begin position="76"/>
        <end position="237"/>
    </location>
</feature>
<keyword evidence="3" id="KW-1185">Reference proteome</keyword>
<dbReference type="Pfam" id="PF12695">
    <property type="entry name" value="Abhydrolase_5"/>
    <property type="match status" value="1"/>
</dbReference>
<organism evidence="2 3">
    <name type="scientific">Olsenella absiana</name>
    <dbReference type="NCBI Taxonomy" id="3115222"/>
    <lineage>
        <taxon>Bacteria</taxon>
        <taxon>Bacillati</taxon>
        <taxon>Actinomycetota</taxon>
        <taxon>Coriobacteriia</taxon>
        <taxon>Coriobacteriales</taxon>
        <taxon>Atopobiaceae</taxon>
        <taxon>Olsenella</taxon>
    </lineage>
</organism>
<comment type="caution">
    <text evidence="2">The sequence shown here is derived from an EMBL/GenBank/DDBJ whole genome shotgun (WGS) entry which is preliminary data.</text>
</comment>
<proteinExistence type="predicted"/>
<evidence type="ECO:0000313" key="2">
    <source>
        <dbReference type="EMBL" id="MEE6147085.1"/>
    </source>
</evidence>
<dbReference type="GO" id="GO:0016787">
    <property type="term" value="F:hydrolase activity"/>
    <property type="evidence" value="ECO:0007669"/>
    <property type="project" value="UniProtKB-KW"/>
</dbReference>
<sequence>MTGEKGRPVRWRGARVVAVVLLLAAACTAAFGLLGHYRPDATALAALVGDDAVRVDQVEDGYAFVGPDEDPDNTYGLIFYPGAKVDERAYAPLMHELAAKGWVCVDVSMPLDLAILDEGAAARAMAEFPQVEHWYVAGHSLGGAMAADFAADHADELDGLVLLAAYSTKDLRDSGLEVLSAYGSRDGVLNRETYQEDFGNLPRDAHELVIPGGNHAQFGSYGAQLADGEAMICPSRQVEETVRFVDDVKRGGAPGVEGPGGR</sequence>
<dbReference type="EMBL" id="JAZGJQ010000003">
    <property type="protein sequence ID" value="MEE6147085.1"/>
    <property type="molecule type" value="Genomic_DNA"/>
</dbReference>
<dbReference type="SUPFAM" id="SSF53474">
    <property type="entry name" value="alpha/beta-Hydrolases"/>
    <property type="match status" value="1"/>
</dbReference>
<dbReference type="Gene3D" id="3.40.50.1820">
    <property type="entry name" value="alpha/beta hydrolase"/>
    <property type="match status" value="1"/>
</dbReference>
<protein>
    <submittedName>
        <fullName evidence="2">Alpha/beta hydrolase</fullName>
    </submittedName>
</protein>
<dbReference type="InterPro" id="IPR029059">
    <property type="entry name" value="AB_hydrolase_5"/>
</dbReference>
<evidence type="ECO:0000313" key="3">
    <source>
        <dbReference type="Proteomes" id="UP001332931"/>
    </source>
</evidence>
<dbReference type="RefSeq" id="WP_330957853.1">
    <property type="nucleotide sequence ID" value="NZ_JAZGJQ010000003.1"/>
</dbReference>